<accession>A0A7K5KZZ9</accession>
<dbReference type="GO" id="GO:0003697">
    <property type="term" value="F:single-stranded DNA binding"/>
    <property type="evidence" value="ECO:0007669"/>
    <property type="project" value="TreeGrafter"/>
</dbReference>
<gene>
    <name evidence="1" type="primary">Shoc1</name>
    <name evidence="1" type="ORF">VIRALT_R07258</name>
</gene>
<name>A0A7K5KZZ9_VIRAL</name>
<evidence type="ECO:0000313" key="2">
    <source>
        <dbReference type="Proteomes" id="UP000589495"/>
    </source>
</evidence>
<reference evidence="1 2" key="1">
    <citation type="submission" date="2019-09" db="EMBL/GenBank/DDBJ databases">
        <title>Bird 10,000 Genomes (B10K) Project - Family phase.</title>
        <authorList>
            <person name="Zhang G."/>
        </authorList>
    </citation>
    <scope>NUCLEOTIDE SEQUENCE [LARGE SCALE GENOMIC DNA]</scope>
    <source>
        <strain evidence="1">B10K-DU-001-22</strain>
        <tissue evidence="1">Muscle</tissue>
    </source>
</reference>
<organism evidence="1 2">
    <name type="scientific">Vireo altiloquus</name>
    <name type="common">Black-whiskered vireo</name>
    <name type="synonym">Muscicapa altiloqua</name>
    <dbReference type="NCBI Taxonomy" id="34956"/>
    <lineage>
        <taxon>Eukaryota</taxon>
        <taxon>Metazoa</taxon>
        <taxon>Chordata</taxon>
        <taxon>Craniata</taxon>
        <taxon>Vertebrata</taxon>
        <taxon>Euteleostomi</taxon>
        <taxon>Archelosauria</taxon>
        <taxon>Archosauria</taxon>
        <taxon>Dinosauria</taxon>
        <taxon>Saurischia</taxon>
        <taxon>Theropoda</taxon>
        <taxon>Coelurosauria</taxon>
        <taxon>Aves</taxon>
        <taxon>Neognathae</taxon>
        <taxon>Neoaves</taxon>
        <taxon>Telluraves</taxon>
        <taxon>Australaves</taxon>
        <taxon>Passeriformes</taxon>
        <taxon>Corvoidea</taxon>
        <taxon>Vireonidae</taxon>
        <taxon>Vireoninae</taxon>
        <taxon>Vireo</taxon>
    </lineage>
</organism>
<evidence type="ECO:0000313" key="1">
    <source>
        <dbReference type="EMBL" id="NWT11836.1"/>
    </source>
</evidence>
<dbReference type="PANTHER" id="PTHR35668:SF1">
    <property type="entry name" value="PROTEIN SHORTAGE IN CHIASMATA 1 ORTHOLOG"/>
    <property type="match status" value="1"/>
</dbReference>
<dbReference type="Pfam" id="PF17825">
    <property type="entry name" value="DUF5587"/>
    <property type="match status" value="1"/>
</dbReference>
<proteinExistence type="predicted"/>
<dbReference type="EMBL" id="VZRF01005032">
    <property type="protein sequence ID" value="NWT11836.1"/>
    <property type="molecule type" value="Genomic_DNA"/>
</dbReference>
<comment type="caution">
    <text evidence="1">The sequence shown here is derived from an EMBL/GenBank/DDBJ whole genome shotgun (WGS) entry which is preliminary data.</text>
</comment>
<dbReference type="GO" id="GO:0016887">
    <property type="term" value="F:ATP hydrolysis activity"/>
    <property type="evidence" value="ECO:0007669"/>
    <property type="project" value="InterPro"/>
</dbReference>
<dbReference type="Proteomes" id="UP000589495">
    <property type="component" value="Unassembled WGS sequence"/>
</dbReference>
<sequence>YLSDLCLEEEFVFIDNLENFRKKLPTLSILLSRLQFFLVKDPFLDSEGQILTTENIFRERLTFQNEVKMEETQNELQEIKENFCTISIKDEEVSSCFSYYILVYFLLPVELEFSKPNDGRSDCVKIPSYLELKEMLNLAPVTVEDEDFCKQVIREDLKAEITYKIEISKYCAIPQEVCSSISTSMLEFCESDEMEVPLSPPCRQQRSWVNILCKGLQEEPISLSGNSILIAEPSREFLESLIWQSEKYRDNMSSLLLVEHPAVNLAHQRHSLTELQKELPVEVEAPMLSLLKEGWWLHMGLNPAAVETLEQLNMDGSDANSLFPTEVETFTQFTSYQLEKLLSAERHQPEKVVNPDLSLQTQRQYFAMGAASSAKIHSTTTSMEDFTGGNIRKIKTEEAICFLNQEKKTPRLSESDNCKDVSSKLDNSSCSEKPASLALASKWANDDSDLNNFIMMRSKHTVTQREEKYYVARPEKEQHMCVHKEGDSVCETIKKEEKTQENEDSITVNIQASESQCQAYCLLEEAAIPVLKDLTHLGVLASVTWSFDSVKFDHTRFFLKQQEKLICDKFKQGKIDEKEIMLFRHAALVHLLVTVRDLLLTCGLDTALGYLSKAKEIYKNILEFCLNNIWRQLKIVQYSSQKKHETHPKITALQHEMLNWMNSSGEKHSVKILIITRMDSEREKAAFIHPLSTIETGLKAVDLNSEKKGSPLGCKEIISNRYSCIIVHNQQIGADFPWTHFSLVMEYDYSENSGWKNLCKNLNVTYMTFKTIPPETRQKGNHGGSFLLEIQIPYVFLTTEGLLNMPDILQLFESKYSITFVERSSSYSLRLFGSIDRYVVLTIDECTAIFLQSMEELNNEDSCDTVISRLMALSLQYTCCWIIFYSRERLSFEYSLKGNTLLNLVLIYATLIELIHKSEDFEVKVVLTPGIEETALVIRQIADNILIASNISPCEWLDKSWLSVLPSETEKCLLTFPYINPLVAQLMLKKGSSLKRLFLASFDQLQELLPEVPKKVLKHFSDTTSSYSLNAAAPLEETVKGASHLENQNNFNRL</sequence>
<feature type="non-terminal residue" evidence="1">
    <location>
        <position position="1054"/>
    </location>
</feature>
<dbReference type="GO" id="GO:0000794">
    <property type="term" value="C:condensed nuclear chromosome"/>
    <property type="evidence" value="ECO:0007669"/>
    <property type="project" value="InterPro"/>
</dbReference>
<keyword evidence="2" id="KW-1185">Reference proteome</keyword>
<protein>
    <submittedName>
        <fullName evidence="1">SHOC1 protein</fullName>
    </submittedName>
</protein>
<dbReference type="InterPro" id="IPR039991">
    <property type="entry name" value="SHOC1"/>
</dbReference>
<dbReference type="AlphaFoldDB" id="A0A7K5KZZ9"/>
<feature type="non-terminal residue" evidence="1">
    <location>
        <position position="1"/>
    </location>
</feature>
<dbReference type="PANTHER" id="PTHR35668">
    <property type="entry name" value="PROTEIN SHORTAGE IN CHIASMATA 1 ORTHOLOG"/>
    <property type="match status" value="1"/>
</dbReference>
<dbReference type="GO" id="GO:0000712">
    <property type="term" value="P:resolution of meiotic recombination intermediates"/>
    <property type="evidence" value="ECO:0007669"/>
    <property type="project" value="InterPro"/>
</dbReference>